<sequence length="174" mass="19233">MAYYTQPQEGTNQDANSAMADVRLEFPDFMDQNTNFSIPHDWNVDWDTFWTTYDNEVANQSLGSNPLAVNHDMAIVNNMVVNNGMTMSNVPAGYTMADTTVTNTATNTSPVANVPINAVTAETDTSETVSSSSFSSPGLAYYRRTISKSVAREVQRGRHKLVRLQRAEHSSIVE</sequence>
<keyword evidence="2" id="KW-1185">Reference proteome</keyword>
<protein>
    <submittedName>
        <fullName evidence="1">Uncharacterized protein</fullName>
    </submittedName>
</protein>
<proteinExistence type="predicted"/>
<evidence type="ECO:0000313" key="2">
    <source>
        <dbReference type="Proteomes" id="UP000240760"/>
    </source>
</evidence>
<accession>A0A2T4C0S3</accession>
<dbReference type="Proteomes" id="UP000240760">
    <property type="component" value="Unassembled WGS sequence"/>
</dbReference>
<reference evidence="1 2" key="1">
    <citation type="submission" date="2016-07" db="EMBL/GenBank/DDBJ databases">
        <title>Multiple horizontal gene transfer events from other fungi enriched the ability of initially mycotrophic Trichoderma (Ascomycota) to feed on dead plant biomass.</title>
        <authorList>
            <consortium name="DOE Joint Genome Institute"/>
            <person name="Aerts A."/>
            <person name="Atanasova L."/>
            <person name="Chenthamara K."/>
            <person name="Zhang J."/>
            <person name="Grujic M."/>
            <person name="Henrissat B."/>
            <person name="Kuo A."/>
            <person name="Salamov A."/>
            <person name="Lipzen A."/>
            <person name="Labutti K."/>
            <person name="Barry K."/>
            <person name="Miao Y."/>
            <person name="Rahimi M.J."/>
            <person name="Shen Q."/>
            <person name="Grigoriev I.V."/>
            <person name="Kubicek C.P."/>
            <person name="Druzhinina I.S."/>
        </authorList>
    </citation>
    <scope>NUCLEOTIDE SEQUENCE [LARGE SCALE GENOMIC DNA]</scope>
    <source>
        <strain evidence="1 2">ATCC 18648</strain>
    </source>
</reference>
<dbReference type="AlphaFoldDB" id="A0A2T4C0S3"/>
<organism evidence="1 2">
    <name type="scientific">Trichoderma longibrachiatum ATCC 18648</name>
    <dbReference type="NCBI Taxonomy" id="983965"/>
    <lineage>
        <taxon>Eukaryota</taxon>
        <taxon>Fungi</taxon>
        <taxon>Dikarya</taxon>
        <taxon>Ascomycota</taxon>
        <taxon>Pezizomycotina</taxon>
        <taxon>Sordariomycetes</taxon>
        <taxon>Hypocreomycetidae</taxon>
        <taxon>Hypocreales</taxon>
        <taxon>Hypocreaceae</taxon>
        <taxon>Trichoderma</taxon>
    </lineage>
</organism>
<gene>
    <name evidence="1" type="ORF">M440DRAFT_5652</name>
</gene>
<name>A0A2T4C0S3_TRILO</name>
<evidence type="ECO:0000313" key="1">
    <source>
        <dbReference type="EMBL" id="PTB75180.1"/>
    </source>
</evidence>
<dbReference type="EMBL" id="KZ679134">
    <property type="protein sequence ID" value="PTB75180.1"/>
    <property type="molecule type" value="Genomic_DNA"/>
</dbReference>